<proteinExistence type="predicted"/>
<feature type="compositionally biased region" description="Pro residues" evidence="1">
    <location>
        <begin position="269"/>
        <end position="299"/>
    </location>
</feature>
<reference evidence="2" key="2">
    <citation type="submission" date="2022-01" db="EMBL/GenBank/DDBJ databases">
        <authorList>
            <person name="Yamashiro T."/>
            <person name="Shiraishi A."/>
            <person name="Satake H."/>
            <person name="Nakayama K."/>
        </authorList>
    </citation>
    <scope>NUCLEOTIDE SEQUENCE</scope>
</reference>
<sequence>LVMSDSDESGVTYMEVSSPFEGLSDIGSPRADDHEYLELLGMLEDPYMEAALQAPPSPDYVPGPKEPEQAPPLLDYIPGPEHIDDEIVAEDQPDAEDASPTAQSPDYVLESDPEADPEEDDDEDPEEDPVDYSANGGDDGDDEDDPSEEDEDDDVDIEAEQFETDESAATPPPHPTYRVTTRISILAPVSTPVWSDAEVAKLLAISTPPSSLLSPWSSPLPEIPSPSLPLSPPSPVLTAPPPSPIRSLGYRAATIRMRAEAAATSHSLPLPPPFILSPTRPDAPPPMPTSAPTSFPPLSLPSDSRREGRPEVNLPPRMGLGIALGPGYEVGESSAAAAARPAGGFRADYGFVATMDRQIRRDPERYVGYGITDSWDEIVETLQGAPVSTDTELGAHMREFESMVRRDTDEIYTRLDDEQGQRQLLAGRVNMLFRDRRTHAHTRQLMETEAGMSREAWGRAMDASDLAHGGVISLRTTVYAQMEEITELQSADRRRQRAMSELLETDRRRREEMRELRAADRTRQQQIVQTLTAMQTLQRENKEWTILTSGTRHHTTGQWVTALQGQFMSFTGAGYCITGDQRGPAWGVGIAKLQWRW</sequence>
<dbReference type="Proteomes" id="UP001151760">
    <property type="component" value="Unassembled WGS sequence"/>
</dbReference>
<feature type="compositionally biased region" description="Acidic residues" evidence="1">
    <location>
        <begin position="109"/>
        <end position="130"/>
    </location>
</feature>
<evidence type="ECO:0000313" key="3">
    <source>
        <dbReference type="Proteomes" id="UP001151760"/>
    </source>
</evidence>
<keyword evidence="3" id="KW-1185">Reference proteome</keyword>
<organism evidence="2 3">
    <name type="scientific">Tanacetum coccineum</name>
    <dbReference type="NCBI Taxonomy" id="301880"/>
    <lineage>
        <taxon>Eukaryota</taxon>
        <taxon>Viridiplantae</taxon>
        <taxon>Streptophyta</taxon>
        <taxon>Embryophyta</taxon>
        <taxon>Tracheophyta</taxon>
        <taxon>Spermatophyta</taxon>
        <taxon>Magnoliopsida</taxon>
        <taxon>eudicotyledons</taxon>
        <taxon>Gunneridae</taxon>
        <taxon>Pentapetalae</taxon>
        <taxon>asterids</taxon>
        <taxon>campanulids</taxon>
        <taxon>Asterales</taxon>
        <taxon>Asteraceae</taxon>
        <taxon>Asteroideae</taxon>
        <taxon>Anthemideae</taxon>
        <taxon>Anthemidinae</taxon>
        <taxon>Tanacetum</taxon>
    </lineage>
</organism>
<feature type="region of interest" description="Disordered" evidence="1">
    <location>
        <begin position="262"/>
        <end position="318"/>
    </location>
</feature>
<feature type="compositionally biased region" description="Acidic residues" evidence="1">
    <location>
        <begin position="83"/>
        <end position="97"/>
    </location>
</feature>
<dbReference type="EMBL" id="BQNB010015121">
    <property type="protein sequence ID" value="GJT36248.1"/>
    <property type="molecule type" value="Genomic_DNA"/>
</dbReference>
<feature type="compositionally biased region" description="Pro residues" evidence="1">
    <location>
        <begin position="221"/>
        <end position="242"/>
    </location>
</feature>
<evidence type="ECO:0000313" key="2">
    <source>
        <dbReference type="EMBL" id="GJT36248.1"/>
    </source>
</evidence>
<evidence type="ECO:0000256" key="1">
    <source>
        <dbReference type="SAM" id="MobiDB-lite"/>
    </source>
</evidence>
<feature type="region of interest" description="Disordered" evidence="1">
    <location>
        <begin position="210"/>
        <end position="242"/>
    </location>
</feature>
<feature type="compositionally biased region" description="Acidic residues" evidence="1">
    <location>
        <begin position="138"/>
        <end position="166"/>
    </location>
</feature>
<reference evidence="2" key="1">
    <citation type="journal article" date="2022" name="Int. J. Mol. Sci.">
        <title>Draft Genome of Tanacetum Coccineum: Genomic Comparison of Closely Related Tanacetum-Family Plants.</title>
        <authorList>
            <person name="Yamashiro T."/>
            <person name="Shiraishi A."/>
            <person name="Nakayama K."/>
            <person name="Satake H."/>
        </authorList>
    </citation>
    <scope>NUCLEOTIDE SEQUENCE</scope>
</reference>
<feature type="non-terminal residue" evidence="2">
    <location>
        <position position="1"/>
    </location>
</feature>
<protein>
    <submittedName>
        <fullName evidence="2">Uncharacterized protein</fullName>
    </submittedName>
</protein>
<comment type="caution">
    <text evidence="2">The sequence shown here is derived from an EMBL/GenBank/DDBJ whole genome shotgun (WGS) entry which is preliminary data.</text>
</comment>
<feature type="region of interest" description="Disordered" evidence="1">
    <location>
        <begin position="48"/>
        <end position="178"/>
    </location>
</feature>
<gene>
    <name evidence="2" type="ORF">Tco_0926667</name>
</gene>
<accession>A0ABQ5DBA1</accession>
<name>A0ABQ5DBA1_9ASTR</name>
<feature type="compositionally biased region" description="Low complexity" evidence="1">
    <location>
        <begin position="210"/>
        <end position="220"/>
    </location>
</feature>